<dbReference type="InterPro" id="IPR040521">
    <property type="entry name" value="KDZ"/>
</dbReference>
<evidence type="ECO:0000256" key="2">
    <source>
        <dbReference type="SAM" id="MobiDB-lite"/>
    </source>
</evidence>
<dbReference type="Proteomes" id="UP000623687">
    <property type="component" value="Unassembled WGS sequence"/>
</dbReference>
<dbReference type="VEuPathDB" id="FungiDB:PC9H_008876"/>
<proteinExistence type="predicted"/>
<keyword evidence="1" id="KW-0175">Coiled coil</keyword>
<dbReference type="PANTHER" id="PTHR33096:SF1">
    <property type="entry name" value="CXC1-LIKE CYSTEINE CLUSTER ASSOCIATED WITH KDZ TRANSPOSASES DOMAIN-CONTAINING PROTEIN"/>
    <property type="match status" value="1"/>
</dbReference>
<feature type="region of interest" description="Disordered" evidence="2">
    <location>
        <begin position="1322"/>
        <end position="1354"/>
    </location>
</feature>
<feature type="compositionally biased region" description="Acidic residues" evidence="2">
    <location>
        <begin position="561"/>
        <end position="583"/>
    </location>
</feature>
<feature type="compositionally biased region" description="Pro residues" evidence="2">
    <location>
        <begin position="39"/>
        <end position="48"/>
    </location>
</feature>
<dbReference type="GeneID" id="59378694"/>
<feature type="compositionally biased region" description="Low complexity" evidence="2">
    <location>
        <begin position="990"/>
        <end position="999"/>
    </location>
</feature>
<feature type="region of interest" description="Disordered" evidence="2">
    <location>
        <begin position="1046"/>
        <end position="1092"/>
    </location>
</feature>
<feature type="coiled-coil region" evidence="1">
    <location>
        <begin position="739"/>
        <end position="766"/>
    </location>
</feature>
<dbReference type="OrthoDB" id="10375998at2759"/>
<sequence length="1520" mass="169116">MGLLKASSKPKPKGFSQTVWKKTANGKRRRVEVIRPLSLSPPPSPSTPRTPHKSSSVRSTPQSLAGAKRHQTQEPVGNWPELDDILEEAGFNEFDFSQFNLYGKDRAREMERVSRCYRDLKSKLHAGCWTAEGNTVGGQAIFCPACPQPGVNVTNRTWDSKTDPKWLLSPLLVADGNFKFDHLQLKKPHSDIQLRDGTGYVVTTATYEEHLAITNGVQEKSDCANHKAVNQATRPRKHVDNTGIGVIACARHGFFVPHSIVNFKKGEQQKNMDFALSEAMKFFTKLRPIDDIDTTPSITVIYDVMCQYGVHLEQRLEDGLYLEKPDIPIQKAIGKFHLGAHIDSCFSKFSLNFLLGAGHTDGEVLETLWAPLNKIAGSTRSMTLAHRQEVLDDSMYDSNWKKITNLVPSLIKKWRRAETSFEEMDAAYEDLRCRLSDNDLLLWDGQAEKASLLRGKALEIYDVKVEQYPSVASVRLNMVEQELESTSYVLGSAAFLTKGMSLEEAQLKLQATIHSLGSFPTVTQRNNLADRRRIMKKNIAEHRRQGGKLMLDNLALVNVEENNDTDSEDEYEEVGDDEDDGDDEYRPGSTAKGSKRVDEVKEAEHMEVCMPSTFSQEERTQIGWAKLAEQEVELREAQINDALHDLRIALGEKSLQFRKVLRGDRSQKHVSRAWSMINSYDDRANLQKWLPINRDHDLQMKGDVEHANRIGQSSHALAWFWRLQGSEVSDEVEDSPMMKEFYQINYLRAKARHDRWEEEMMLLKKEVTWTLAWFTYQADWWKVKGESDERQLSTGQQAFCRKMTAKWRDFRRRGVQAIQQSKESQLWVEEYDLAPSPAPSRHLSFGTIDVDDDVDIDSEEVDASPKKQRHAIGGVVSSAEGGDHPAPSLSFGTVDTLVEEGEVVSPSPKRGRCSTRKVVRDDEAALEVIPHTPSKPLGWKRRHGSLTLTLTPSPSPPSTVKASKASLSARDRKQANPAKRIRPMVRLDSADSVAASAPVDIPPKHAPPSSQARAASNEDIDKLWPDTPKPARAAKSLVLELLDLEAEEGTDGDDEMDVGGQEDTEEAGGLSGWLDDSPPPKPVGVKGKGKALSSTPAAPVFASVNGPAANVLGDNTPVAASAHDDDTIFYIDSDIDEVVEEASEPTNKATDLQAEGRHEELLNDGFLRNIHYGELVPKYTANNEEEAKMPFVTTVFRMMKSEYSVVSIFDAIHFRGIGVYANPFTSDPKAFEMKDKKVVFKDGVNRGYPVVFVMPIVVHECNLLSPTLVNKNFGTETHRRLTGWVFAELWELFSSFVTSLLNKDTAYAYITSRYLRFASRQTTNSKGGGLSVPSTPGRSAQDSLTFGNSSQRTPRRVGARSALDIKYPHVYGPHGTIPVYDGRSRYGNFRVEESQWGDIANLPRLGTPPVSAGKPPKDVKLVEMASSTSKQFSVVLVAFTIGTFGTSPQVSFNLMFSILMGNWSERPEGTAFKVSLDRMAVLRAQAAAAARQSAADRVHSSVARVGANAATAGTSRTARR</sequence>
<dbReference type="EMBL" id="JACETU010000006">
    <property type="protein sequence ID" value="KAF7426507.1"/>
    <property type="molecule type" value="Genomic_DNA"/>
</dbReference>
<dbReference type="PANTHER" id="PTHR33096">
    <property type="entry name" value="CXC2 DOMAIN-CONTAINING PROTEIN"/>
    <property type="match status" value="1"/>
</dbReference>
<feature type="region of interest" description="Disordered" evidence="2">
    <location>
        <begin position="561"/>
        <end position="599"/>
    </location>
</feature>
<organism evidence="3 4">
    <name type="scientific">Pleurotus ostreatus</name>
    <name type="common">Oyster mushroom</name>
    <name type="synonym">White-rot fungus</name>
    <dbReference type="NCBI Taxonomy" id="5322"/>
    <lineage>
        <taxon>Eukaryota</taxon>
        <taxon>Fungi</taxon>
        <taxon>Dikarya</taxon>
        <taxon>Basidiomycota</taxon>
        <taxon>Agaricomycotina</taxon>
        <taxon>Agaricomycetes</taxon>
        <taxon>Agaricomycetidae</taxon>
        <taxon>Agaricales</taxon>
        <taxon>Pleurotineae</taxon>
        <taxon>Pleurotaceae</taxon>
        <taxon>Pleurotus</taxon>
    </lineage>
</organism>
<feature type="region of interest" description="Disordered" evidence="2">
    <location>
        <begin position="1"/>
        <end position="78"/>
    </location>
</feature>
<keyword evidence="4" id="KW-1185">Reference proteome</keyword>
<dbReference type="Pfam" id="PF18758">
    <property type="entry name" value="KDZ"/>
    <property type="match status" value="1"/>
</dbReference>
<name>A0A8H6ZSL3_PLEOS</name>
<evidence type="ECO:0000313" key="3">
    <source>
        <dbReference type="EMBL" id="KAF7426507.1"/>
    </source>
</evidence>
<feature type="region of interest" description="Disordered" evidence="2">
    <location>
        <begin position="932"/>
        <end position="1028"/>
    </location>
</feature>
<feature type="compositionally biased region" description="Polar residues" evidence="2">
    <location>
        <begin position="1332"/>
        <end position="1352"/>
    </location>
</feature>
<evidence type="ECO:0000313" key="4">
    <source>
        <dbReference type="Proteomes" id="UP000623687"/>
    </source>
</evidence>
<dbReference type="RefSeq" id="XP_036629811.1">
    <property type="nucleotide sequence ID" value="XM_036778383.1"/>
</dbReference>
<evidence type="ECO:0008006" key="5">
    <source>
        <dbReference type="Google" id="ProtNLM"/>
    </source>
</evidence>
<feature type="compositionally biased region" description="Acidic residues" evidence="2">
    <location>
        <begin position="1046"/>
        <end position="1066"/>
    </location>
</feature>
<accession>A0A8H6ZSL3</accession>
<gene>
    <name evidence="3" type="ORF">PC9H_008876</name>
</gene>
<reference evidence="3" key="1">
    <citation type="submission" date="2019-07" db="EMBL/GenBank/DDBJ databases">
        <authorList>
            <person name="Palmer J.M."/>
        </authorList>
    </citation>
    <scope>NUCLEOTIDE SEQUENCE</scope>
    <source>
        <strain evidence="3">PC9</strain>
    </source>
</reference>
<protein>
    <recommendedName>
        <fullName evidence="5">CxC2-like cysteine cluster KDZ transposase-associated domain-containing protein</fullName>
    </recommendedName>
</protein>
<comment type="caution">
    <text evidence="3">The sequence shown here is derived from an EMBL/GenBank/DDBJ whole genome shotgun (WGS) entry which is preliminary data.</text>
</comment>
<evidence type="ECO:0000256" key="1">
    <source>
        <dbReference type="SAM" id="Coils"/>
    </source>
</evidence>